<dbReference type="SMART" id="SM00360">
    <property type="entry name" value="RRM"/>
    <property type="match status" value="1"/>
</dbReference>
<evidence type="ECO:0000313" key="5">
    <source>
        <dbReference type="EMBL" id="CAH3109058.1"/>
    </source>
</evidence>
<dbReference type="InterPro" id="IPR000504">
    <property type="entry name" value="RRM_dom"/>
</dbReference>
<keyword evidence="6" id="KW-1185">Reference proteome</keyword>
<sequence length="172" mass="17700">MGDDEDKKRLYVGSLSYNTTDESLRAFFEEIGEVSDARVVMEREDETRSRGFGFVTFYEEKNVQKAIEQLNGEELDGRTIKVSRAKSRGGGGAGGGGGYRGRGGGYGGGRGGGDYRGGRYGRGSYGGGGGGGYNSYGGYGGGGGSYGGGSSYGGGRNYGGGGGYGSQGNEYY</sequence>
<gene>
    <name evidence="5" type="ORF">PLOB_00017575</name>
</gene>
<dbReference type="InterPro" id="IPR052462">
    <property type="entry name" value="SLIRP/GR-RBP-like"/>
</dbReference>
<dbReference type="PROSITE" id="PS50102">
    <property type="entry name" value="RRM"/>
    <property type="match status" value="1"/>
</dbReference>
<evidence type="ECO:0000256" key="2">
    <source>
        <dbReference type="PROSITE-ProRule" id="PRU00176"/>
    </source>
</evidence>
<organism evidence="5 6">
    <name type="scientific">Porites lobata</name>
    <dbReference type="NCBI Taxonomy" id="104759"/>
    <lineage>
        <taxon>Eukaryota</taxon>
        <taxon>Metazoa</taxon>
        <taxon>Cnidaria</taxon>
        <taxon>Anthozoa</taxon>
        <taxon>Hexacorallia</taxon>
        <taxon>Scleractinia</taxon>
        <taxon>Fungiina</taxon>
        <taxon>Poritidae</taxon>
        <taxon>Porites</taxon>
    </lineage>
</organism>
<evidence type="ECO:0000256" key="3">
    <source>
        <dbReference type="SAM" id="MobiDB-lite"/>
    </source>
</evidence>
<proteinExistence type="predicted"/>
<feature type="compositionally biased region" description="Gly residues" evidence="3">
    <location>
        <begin position="88"/>
        <end position="111"/>
    </location>
</feature>
<dbReference type="PANTHER" id="PTHR48027">
    <property type="entry name" value="HETEROGENEOUS NUCLEAR RIBONUCLEOPROTEIN 87F-RELATED"/>
    <property type="match status" value="1"/>
</dbReference>
<keyword evidence="1 2" id="KW-0694">RNA-binding</keyword>
<comment type="caution">
    <text evidence="5">The sequence shown here is derived from an EMBL/GenBank/DDBJ whole genome shotgun (WGS) entry which is preliminary data.</text>
</comment>
<protein>
    <recommendedName>
        <fullName evidence="4">RRM domain-containing protein</fullName>
    </recommendedName>
</protein>
<accession>A0ABN8NIM4</accession>
<dbReference type="InterPro" id="IPR012677">
    <property type="entry name" value="Nucleotide-bd_a/b_plait_sf"/>
</dbReference>
<dbReference type="Pfam" id="PF00076">
    <property type="entry name" value="RRM_1"/>
    <property type="match status" value="1"/>
</dbReference>
<evidence type="ECO:0000256" key="1">
    <source>
        <dbReference type="ARBA" id="ARBA00022884"/>
    </source>
</evidence>
<dbReference type="InterPro" id="IPR035979">
    <property type="entry name" value="RBD_domain_sf"/>
</dbReference>
<reference evidence="5 6" key="1">
    <citation type="submission" date="2022-05" db="EMBL/GenBank/DDBJ databases">
        <authorList>
            <consortium name="Genoscope - CEA"/>
            <person name="William W."/>
        </authorList>
    </citation>
    <scope>NUCLEOTIDE SEQUENCE [LARGE SCALE GENOMIC DNA]</scope>
</reference>
<dbReference type="Gene3D" id="3.30.70.330">
    <property type="match status" value="1"/>
</dbReference>
<name>A0ABN8NIM4_9CNID</name>
<evidence type="ECO:0000313" key="6">
    <source>
        <dbReference type="Proteomes" id="UP001159405"/>
    </source>
</evidence>
<dbReference type="Proteomes" id="UP001159405">
    <property type="component" value="Unassembled WGS sequence"/>
</dbReference>
<feature type="region of interest" description="Disordered" evidence="3">
    <location>
        <begin position="78"/>
        <end position="111"/>
    </location>
</feature>
<feature type="domain" description="RRM" evidence="4">
    <location>
        <begin position="8"/>
        <end position="87"/>
    </location>
</feature>
<dbReference type="EMBL" id="CALNXK010000021">
    <property type="protein sequence ID" value="CAH3109058.1"/>
    <property type="molecule type" value="Genomic_DNA"/>
</dbReference>
<dbReference type="SUPFAM" id="SSF54928">
    <property type="entry name" value="RNA-binding domain, RBD"/>
    <property type="match status" value="1"/>
</dbReference>
<evidence type="ECO:0000259" key="4">
    <source>
        <dbReference type="PROSITE" id="PS50102"/>
    </source>
</evidence>